<dbReference type="Pfam" id="PF14086">
    <property type="entry name" value="DUF4266"/>
    <property type="match status" value="1"/>
</dbReference>
<feature type="signal peptide" evidence="1">
    <location>
        <begin position="1"/>
        <end position="22"/>
    </location>
</feature>
<evidence type="ECO:0000313" key="4">
    <source>
        <dbReference type="Proteomes" id="UP000321577"/>
    </source>
</evidence>
<name>A0A512M1X3_9BACT</name>
<feature type="domain" description="DUF4266" evidence="2">
    <location>
        <begin position="26"/>
        <end position="75"/>
    </location>
</feature>
<protein>
    <recommendedName>
        <fullName evidence="2">DUF4266 domain-containing protein</fullName>
    </recommendedName>
</protein>
<evidence type="ECO:0000313" key="3">
    <source>
        <dbReference type="EMBL" id="GEP40733.1"/>
    </source>
</evidence>
<dbReference type="PROSITE" id="PS51257">
    <property type="entry name" value="PROKAR_LIPOPROTEIN"/>
    <property type="match status" value="1"/>
</dbReference>
<gene>
    <name evidence="3" type="ORF">BGE01nite_00240</name>
</gene>
<accession>A0A512M1X3</accession>
<dbReference type="InterPro" id="IPR025362">
    <property type="entry name" value="DUF4266"/>
</dbReference>
<reference evidence="3 4" key="1">
    <citation type="submission" date="2019-07" db="EMBL/GenBank/DDBJ databases">
        <title>Whole genome shotgun sequence of Brevifollis gellanilyticus NBRC 108608.</title>
        <authorList>
            <person name="Hosoyama A."/>
            <person name="Uohara A."/>
            <person name="Ohji S."/>
            <person name="Ichikawa N."/>
        </authorList>
    </citation>
    <scope>NUCLEOTIDE SEQUENCE [LARGE SCALE GENOMIC DNA]</scope>
    <source>
        <strain evidence="3 4">NBRC 108608</strain>
    </source>
</reference>
<keyword evidence="1" id="KW-0732">Signal</keyword>
<organism evidence="3 4">
    <name type="scientific">Brevifollis gellanilyticus</name>
    <dbReference type="NCBI Taxonomy" id="748831"/>
    <lineage>
        <taxon>Bacteria</taxon>
        <taxon>Pseudomonadati</taxon>
        <taxon>Verrucomicrobiota</taxon>
        <taxon>Verrucomicrobiia</taxon>
        <taxon>Verrucomicrobiales</taxon>
        <taxon>Verrucomicrobiaceae</taxon>
    </lineage>
</organism>
<dbReference type="Proteomes" id="UP000321577">
    <property type="component" value="Unassembled WGS sequence"/>
</dbReference>
<keyword evidence="4" id="KW-1185">Reference proteome</keyword>
<dbReference type="EMBL" id="BKAG01000001">
    <property type="protein sequence ID" value="GEP40733.1"/>
    <property type="molecule type" value="Genomic_DNA"/>
</dbReference>
<evidence type="ECO:0000256" key="1">
    <source>
        <dbReference type="SAM" id="SignalP"/>
    </source>
</evidence>
<feature type="chain" id="PRO_5021774278" description="DUF4266 domain-containing protein" evidence="1">
    <location>
        <begin position="23"/>
        <end position="75"/>
    </location>
</feature>
<sequence length="75" mass="8092">MMKMLRFLVIPAVLLLSSCAEHLTRVKQYERGNLANPIMDPARDPLFMAMSQHAYFSREGTFGGGGLGGGGCGCN</sequence>
<dbReference type="AlphaFoldDB" id="A0A512M1X3"/>
<comment type="caution">
    <text evidence="3">The sequence shown here is derived from an EMBL/GenBank/DDBJ whole genome shotgun (WGS) entry which is preliminary data.</text>
</comment>
<proteinExistence type="predicted"/>
<evidence type="ECO:0000259" key="2">
    <source>
        <dbReference type="Pfam" id="PF14086"/>
    </source>
</evidence>